<reference evidence="3" key="1">
    <citation type="submission" date="2016-10" db="EMBL/GenBank/DDBJ databases">
        <authorList>
            <person name="Varghese N."/>
            <person name="Submissions S."/>
        </authorList>
    </citation>
    <scope>NUCLEOTIDE SEQUENCE [LARGE SCALE GENOMIC DNA]</scope>
    <source>
        <strain evidence="3">CL127</strain>
    </source>
</reference>
<gene>
    <name evidence="2" type="ORF">SAMN04488591_0594</name>
</gene>
<feature type="transmembrane region" description="Helical" evidence="1">
    <location>
        <begin position="69"/>
        <end position="87"/>
    </location>
</feature>
<evidence type="ECO:0000313" key="3">
    <source>
        <dbReference type="Proteomes" id="UP000198877"/>
    </source>
</evidence>
<dbReference type="RefSeq" id="WP_091735086.1">
    <property type="nucleotide sequence ID" value="NZ_FOYR01000001.1"/>
</dbReference>
<sequence length="176" mass="18716">MAFDSGEFASGAGRALALHLVLFVILSELASVLMGLFHDGPSFDVLFATLFGSIGLVLFVGAYAVPISLVATVLGVLPALLLGRALVRVRSFRTHLLAWCAFGVVFSGAVSLAVSHLLFRDQLSLMSAFLVTGFLSGSAAIPLAWARTASIALRADQGITTQPWFRRRRRTPAAAR</sequence>
<accession>A0A1I6G0G6</accession>
<dbReference type="Proteomes" id="UP000198877">
    <property type="component" value="Unassembled WGS sequence"/>
</dbReference>
<protein>
    <submittedName>
        <fullName evidence="2">Uncharacterized protein</fullName>
    </submittedName>
</protein>
<dbReference type="AlphaFoldDB" id="A0A1I6G0G6"/>
<feature type="transmembrane region" description="Helical" evidence="1">
    <location>
        <begin position="96"/>
        <end position="119"/>
    </location>
</feature>
<evidence type="ECO:0000313" key="2">
    <source>
        <dbReference type="EMBL" id="SFR35685.1"/>
    </source>
</evidence>
<dbReference type="EMBL" id="FOYR01000001">
    <property type="protein sequence ID" value="SFR35685.1"/>
    <property type="molecule type" value="Genomic_DNA"/>
</dbReference>
<evidence type="ECO:0000256" key="1">
    <source>
        <dbReference type="SAM" id="Phobius"/>
    </source>
</evidence>
<organism evidence="2 3">
    <name type="scientific">Microbacterium azadirachtae</name>
    <dbReference type="NCBI Taxonomy" id="582680"/>
    <lineage>
        <taxon>Bacteria</taxon>
        <taxon>Bacillati</taxon>
        <taxon>Actinomycetota</taxon>
        <taxon>Actinomycetes</taxon>
        <taxon>Micrococcales</taxon>
        <taxon>Microbacteriaceae</taxon>
        <taxon>Microbacterium</taxon>
    </lineage>
</organism>
<keyword evidence="1" id="KW-0472">Membrane</keyword>
<name>A0A1I6G0G6_9MICO</name>
<feature type="transmembrane region" description="Helical" evidence="1">
    <location>
        <begin position="125"/>
        <end position="145"/>
    </location>
</feature>
<keyword evidence="1" id="KW-0812">Transmembrane</keyword>
<feature type="transmembrane region" description="Helical" evidence="1">
    <location>
        <begin position="45"/>
        <end position="63"/>
    </location>
</feature>
<keyword evidence="1" id="KW-1133">Transmembrane helix</keyword>
<proteinExistence type="predicted"/>
<feature type="transmembrane region" description="Helical" evidence="1">
    <location>
        <begin position="16"/>
        <end position="38"/>
    </location>
</feature>